<feature type="binding site" evidence="7">
    <location>
        <position position="178"/>
    </location>
    <ligand>
        <name>S-adenosyl-L-methionine</name>
        <dbReference type="ChEBI" id="CHEBI:59789"/>
    </ligand>
</feature>
<evidence type="ECO:0000313" key="10">
    <source>
        <dbReference type="Proteomes" id="UP000199208"/>
    </source>
</evidence>
<dbReference type="CDD" id="cd21147">
    <property type="entry name" value="RsmF_methylt_CTD1"/>
    <property type="match status" value="1"/>
</dbReference>
<dbReference type="PROSITE" id="PS01153">
    <property type="entry name" value="NOL1_NOP2_SUN"/>
    <property type="match status" value="1"/>
</dbReference>
<accession>A0A1G5RXQ9</accession>
<protein>
    <submittedName>
        <fullName evidence="9">NOL1/NOP2/sun family putative RNA methylase</fullName>
    </submittedName>
</protein>
<evidence type="ECO:0000256" key="7">
    <source>
        <dbReference type="PROSITE-ProRule" id="PRU01023"/>
    </source>
</evidence>
<dbReference type="InterPro" id="IPR049560">
    <property type="entry name" value="MeTrfase_RsmB-F_NOP2_cat"/>
</dbReference>
<keyword evidence="5 7" id="KW-0949">S-adenosyl-L-methionine</keyword>
<gene>
    <name evidence="9" type="ORF">SAMN03080599_01510</name>
</gene>
<keyword evidence="6 7" id="KW-0694">RNA-binding</keyword>
<keyword evidence="4 7" id="KW-0808">Transferase</keyword>
<evidence type="ECO:0000256" key="5">
    <source>
        <dbReference type="ARBA" id="ARBA00022691"/>
    </source>
</evidence>
<reference evidence="9 10" key="1">
    <citation type="submission" date="2016-10" db="EMBL/GenBank/DDBJ databases">
        <authorList>
            <person name="de Groot N.N."/>
        </authorList>
    </citation>
    <scope>NUCLEOTIDE SEQUENCE [LARGE SCALE GENOMIC DNA]</scope>
    <source>
        <strain evidence="9 10">DSM 2784</strain>
    </source>
</reference>
<dbReference type="InterPro" id="IPR018314">
    <property type="entry name" value="RsmB/NOL1/NOP2-like_CS"/>
</dbReference>
<dbReference type="SUPFAM" id="SSF53335">
    <property type="entry name" value="S-adenosyl-L-methionine-dependent methyltransferases"/>
    <property type="match status" value="1"/>
</dbReference>
<dbReference type="GO" id="GO:0008173">
    <property type="term" value="F:RNA methyltransferase activity"/>
    <property type="evidence" value="ECO:0007669"/>
    <property type="project" value="InterPro"/>
</dbReference>
<evidence type="ECO:0000256" key="1">
    <source>
        <dbReference type="ARBA" id="ARBA00007494"/>
    </source>
</evidence>
<dbReference type="PANTHER" id="PTHR22807:SF30">
    <property type="entry name" value="28S RRNA (CYTOSINE(4447)-C(5))-METHYLTRANSFERASE-RELATED"/>
    <property type="match status" value="1"/>
</dbReference>
<keyword evidence="2" id="KW-0963">Cytoplasm</keyword>
<dbReference type="GO" id="GO:0003723">
    <property type="term" value="F:RNA binding"/>
    <property type="evidence" value="ECO:0007669"/>
    <property type="project" value="UniProtKB-UniRule"/>
</dbReference>
<dbReference type="STRING" id="1120920.SAMN03080599_01510"/>
<dbReference type="RefSeq" id="WP_092590274.1">
    <property type="nucleotide sequence ID" value="NZ_FMWL01000005.1"/>
</dbReference>
<evidence type="ECO:0000256" key="6">
    <source>
        <dbReference type="ARBA" id="ARBA00022884"/>
    </source>
</evidence>
<dbReference type="Pfam" id="PF17126">
    <property type="entry name" value="RsmF_methylt_CI"/>
    <property type="match status" value="1"/>
</dbReference>
<feature type="domain" description="SAM-dependent MTase RsmB/NOP-type" evidence="8">
    <location>
        <begin position="22"/>
        <end position="290"/>
    </location>
</feature>
<dbReference type="Pfam" id="PF13636">
    <property type="entry name" value="Methyltranf_PUA"/>
    <property type="match status" value="1"/>
</dbReference>
<evidence type="ECO:0000259" key="8">
    <source>
        <dbReference type="PROSITE" id="PS51686"/>
    </source>
</evidence>
<evidence type="ECO:0000256" key="2">
    <source>
        <dbReference type="ARBA" id="ARBA00022490"/>
    </source>
</evidence>
<keyword evidence="10" id="KW-1185">Reference proteome</keyword>
<dbReference type="EMBL" id="FMWL01000005">
    <property type="protein sequence ID" value="SCZ78925.1"/>
    <property type="molecule type" value="Genomic_DNA"/>
</dbReference>
<dbReference type="CDD" id="cd02440">
    <property type="entry name" value="AdoMet_MTases"/>
    <property type="match status" value="1"/>
</dbReference>
<dbReference type="Gene3D" id="3.30.70.1170">
    <property type="entry name" value="Sun protein, domain 3"/>
    <property type="match status" value="1"/>
</dbReference>
<keyword evidence="3 7" id="KW-0489">Methyltransferase</keyword>
<comment type="caution">
    <text evidence="7">Lacks conserved residue(s) required for the propagation of feature annotation.</text>
</comment>
<dbReference type="GO" id="GO:0001510">
    <property type="term" value="P:RNA methylation"/>
    <property type="evidence" value="ECO:0007669"/>
    <property type="project" value="InterPro"/>
</dbReference>
<proteinExistence type="inferred from homology"/>
<dbReference type="InterPro" id="IPR029063">
    <property type="entry name" value="SAM-dependent_MTases_sf"/>
</dbReference>
<evidence type="ECO:0000256" key="3">
    <source>
        <dbReference type="ARBA" id="ARBA00022603"/>
    </source>
</evidence>
<dbReference type="InterPro" id="IPR031341">
    <property type="entry name" value="Methyltr_RsmF_N"/>
</dbReference>
<dbReference type="Gene3D" id="3.40.50.150">
    <property type="entry name" value="Vaccinia Virus protein VP39"/>
    <property type="match status" value="1"/>
</dbReference>
<dbReference type="InterPro" id="IPR031340">
    <property type="entry name" value="RsmF_methylt_CI"/>
</dbReference>
<evidence type="ECO:0000256" key="4">
    <source>
        <dbReference type="ARBA" id="ARBA00022679"/>
    </source>
</evidence>
<dbReference type="AlphaFoldDB" id="A0A1G5RXQ9"/>
<dbReference type="Proteomes" id="UP000199208">
    <property type="component" value="Unassembled WGS sequence"/>
</dbReference>
<dbReference type="PRINTS" id="PR02008">
    <property type="entry name" value="RCMTFAMILY"/>
</dbReference>
<name>A0A1G5RXQ9_9FIRM</name>
<comment type="similarity">
    <text evidence="1 7">Belongs to the class I-like SAM-binding methyltransferase superfamily. RsmB/NOP family.</text>
</comment>
<dbReference type="Pfam" id="PF01189">
    <property type="entry name" value="Methyltr_RsmB-F"/>
    <property type="match status" value="1"/>
</dbReference>
<evidence type="ECO:0000313" key="9">
    <source>
        <dbReference type="EMBL" id="SCZ78925.1"/>
    </source>
</evidence>
<dbReference type="InterPro" id="IPR027391">
    <property type="entry name" value="Nol1_Nop2_Fmu_2"/>
</dbReference>
<dbReference type="Gene3D" id="2.30.130.60">
    <property type="match status" value="1"/>
</dbReference>
<feature type="active site" description="Nucleophile" evidence="7">
    <location>
        <position position="231"/>
    </location>
</feature>
<organism evidence="9 10">
    <name type="scientific">Acidaminobacter hydrogenoformans DSM 2784</name>
    <dbReference type="NCBI Taxonomy" id="1120920"/>
    <lineage>
        <taxon>Bacteria</taxon>
        <taxon>Bacillati</taxon>
        <taxon>Bacillota</taxon>
        <taxon>Clostridia</taxon>
        <taxon>Peptostreptococcales</taxon>
        <taxon>Acidaminobacteraceae</taxon>
        <taxon>Acidaminobacter</taxon>
    </lineage>
</organism>
<dbReference type="PANTHER" id="PTHR22807">
    <property type="entry name" value="NOP2 YEAST -RELATED NOL1/NOP2/FMU SUN DOMAIN-CONTAINING"/>
    <property type="match status" value="1"/>
</dbReference>
<dbReference type="PROSITE" id="PS51686">
    <property type="entry name" value="SAM_MT_RSMB_NOP"/>
    <property type="match status" value="1"/>
</dbReference>
<sequence>MKLPEAFMTEIQALLGDETEAFLKSYEADRRYGLRVNRLKIEVEAFLKISPFNLKPIPWTTDGFYYDEEDRPAKHPYYHAGLYYLQEPSAMAPVAVLDPQPGETVLDLCACPGGKTLQIAAALGGKGAIVANDISTGRIKALIRNLEMAGATNVLVINESEEKLSARFAGVFDRALIDAPCSGEGMFRKDRKAVEAWSVEAPGNFRAVQDSLLDQTAKMLKSGGRLVYSTCTFNRLENEMALEAFTTRHGGFSKRLPEAALGLDCRTGYGRLWPHLHQGEGHFIGLLEKHADGREIPPSLTPKTIPTKTSQPTEAYRSFEAENLTIELTGQFYQNEGKLYRLPEGLPTTQGLRVSRSGWYLGEEKNGRFNPSGAFAMGLKAGEVKRVIRFEAGAFEVIRYLKGETLSIEGEDGLNLICVEDYPLGWGKLSKGVLKNQYPAAWRML</sequence>
<dbReference type="InterPro" id="IPR023267">
    <property type="entry name" value="RCMT"/>
</dbReference>
<feature type="binding site" evidence="7">
    <location>
        <position position="133"/>
    </location>
    <ligand>
        <name>S-adenosyl-L-methionine</name>
        <dbReference type="ChEBI" id="CHEBI:59789"/>
    </ligand>
</feature>
<dbReference type="OrthoDB" id="9810297at2"/>
<dbReference type="Pfam" id="PF17125">
    <property type="entry name" value="Methyltr_RsmF_N"/>
    <property type="match status" value="1"/>
</dbReference>
<dbReference type="InterPro" id="IPR001678">
    <property type="entry name" value="MeTrfase_RsmB-F_NOP2_dom"/>
</dbReference>